<keyword evidence="2" id="KW-1185">Reference proteome</keyword>
<name>A0A410P7M9_VELA1</name>
<dbReference type="PANTHER" id="PTHR30289:SF1">
    <property type="entry name" value="PEBP (PHOSPHATIDYLETHANOLAMINE-BINDING PROTEIN) FAMILY PROTEIN"/>
    <property type="match status" value="1"/>
</dbReference>
<dbReference type="KEGG" id="vai:BU251_02175"/>
<dbReference type="InterPro" id="IPR008914">
    <property type="entry name" value="PEBP"/>
</dbReference>
<dbReference type="InterPro" id="IPR036610">
    <property type="entry name" value="PEBP-like_sf"/>
</dbReference>
<gene>
    <name evidence="1" type="ORF">BU251_02175</name>
</gene>
<dbReference type="PANTHER" id="PTHR30289">
    <property type="entry name" value="UNCHARACTERIZED PROTEIN YBCL-RELATED"/>
    <property type="match status" value="1"/>
</dbReference>
<proteinExistence type="predicted"/>
<evidence type="ECO:0000313" key="2">
    <source>
        <dbReference type="Proteomes" id="UP000287243"/>
    </source>
</evidence>
<sequence>MALELKSPAFSNGSKIPPQYTCEGRDVSPHLQWSSVPDGTKSFALISDDPDAPSKIWVHWVIYNIPAEARELPQGFPHDASLPDGICQGINDSGETGYGGPCPPPGKPHRYYFKLYALDRALEIKGTATKEKLLEAMKGHVLGETVLMGTYER</sequence>
<dbReference type="CDD" id="cd00865">
    <property type="entry name" value="PEBP_bact_arch"/>
    <property type="match status" value="1"/>
</dbReference>
<organism evidence="1 2">
    <name type="scientific">Velamenicoccus archaeovorus</name>
    <dbReference type="NCBI Taxonomy" id="1930593"/>
    <lineage>
        <taxon>Bacteria</taxon>
        <taxon>Pseudomonadati</taxon>
        <taxon>Candidatus Omnitrophota</taxon>
        <taxon>Candidatus Velamenicoccus</taxon>
    </lineage>
</organism>
<reference evidence="1 2" key="1">
    <citation type="submission" date="2017-01" db="EMBL/GenBank/DDBJ databases">
        <title>First insights into the biology of 'candidatus Vampirococcus archaeovorus'.</title>
        <authorList>
            <person name="Kizina J."/>
            <person name="Jordan S."/>
            <person name="Stueber K."/>
            <person name="Reinhardt R."/>
            <person name="Harder J."/>
        </authorList>
    </citation>
    <scope>NUCLEOTIDE SEQUENCE [LARGE SCALE GENOMIC DNA]</scope>
    <source>
        <strain evidence="1 2">LiM</strain>
    </source>
</reference>
<accession>A0A410P7M9</accession>
<dbReference type="NCBIfam" id="TIGR00481">
    <property type="entry name" value="YbhB/YbcL family Raf kinase inhibitor-like protein"/>
    <property type="match status" value="1"/>
</dbReference>
<dbReference type="InterPro" id="IPR005247">
    <property type="entry name" value="YbhB_YbcL/LppC-like"/>
</dbReference>
<dbReference type="SUPFAM" id="SSF49777">
    <property type="entry name" value="PEBP-like"/>
    <property type="match status" value="1"/>
</dbReference>
<dbReference type="Gene3D" id="3.90.280.10">
    <property type="entry name" value="PEBP-like"/>
    <property type="match status" value="1"/>
</dbReference>
<dbReference type="OrthoDB" id="9797506at2"/>
<dbReference type="Proteomes" id="UP000287243">
    <property type="component" value="Chromosome"/>
</dbReference>
<dbReference type="Pfam" id="PF01161">
    <property type="entry name" value="PBP"/>
    <property type="match status" value="1"/>
</dbReference>
<dbReference type="EMBL" id="CP019384">
    <property type="protein sequence ID" value="QAT17984.1"/>
    <property type="molecule type" value="Genomic_DNA"/>
</dbReference>
<protein>
    <submittedName>
        <fullName evidence="1">Phosphatidylethanolamine-binding protein</fullName>
    </submittedName>
</protein>
<evidence type="ECO:0000313" key="1">
    <source>
        <dbReference type="EMBL" id="QAT17984.1"/>
    </source>
</evidence>
<dbReference type="AlphaFoldDB" id="A0A410P7M9"/>